<feature type="region of interest" description="Disordered" evidence="1">
    <location>
        <begin position="89"/>
        <end position="191"/>
    </location>
</feature>
<dbReference type="EMBL" id="JACEEZ010005348">
    <property type="protein sequence ID" value="KAG0725694.1"/>
    <property type="molecule type" value="Genomic_DNA"/>
</dbReference>
<organism evidence="2 3">
    <name type="scientific">Chionoecetes opilio</name>
    <name type="common">Atlantic snow crab</name>
    <name type="synonym">Cancer opilio</name>
    <dbReference type="NCBI Taxonomy" id="41210"/>
    <lineage>
        <taxon>Eukaryota</taxon>
        <taxon>Metazoa</taxon>
        <taxon>Ecdysozoa</taxon>
        <taxon>Arthropoda</taxon>
        <taxon>Crustacea</taxon>
        <taxon>Multicrustacea</taxon>
        <taxon>Malacostraca</taxon>
        <taxon>Eumalacostraca</taxon>
        <taxon>Eucarida</taxon>
        <taxon>Decapoda</taxon>
        <taxon>Pleocyemata</taxon>
        <taxon>Brachyura</taxon>
        <taxon>Eubrachyura</taxon>
        <taxon>Majoidea</taxon>
        <taxon>Majidae</taxon>
        <taxon>Chionoecetes</taxon>
    </lineage>
</organism>
<comment type="caution">
    <text evidence="2">The sequence shown here is derived from an EMBL/GenBank/DDBJ whole genome shotgun (WGS) entry which is preliminary data.</text>
</comment>
<feature type="compositionally biased region" description="Basic and acidic residues" evidence="1">
    <location>
        <begin position="180"/>
        <end position="191"/>
    </location>
</feature>
<dbReference type="Proteomes" id="UP000770661">
    <property type="component" value="Unassembled WGS sequence"/>
</dbReference>
<dbReference type="AlphaFoldDB" id="A0A8J4YLE5"/>
<accession>A0A8J4YLE5</accession>
<evidence type="ECO:0000313" key="3">
    <source>
        <dbReference type="Proteomes" id="UP000770661"/>
    </source>
</evidence>
<evidence type="ECO:0000256" key="1">
    <source>
        <dbReference type="SAM" id="MobiDB-lite"/>
    </source>
</evidence>
<dbReference type="OrthoDB" id="7759664at2759"/>
<protein>
    <submittedName>
        <fullName evidence="2">E3 ubiquitin-protein ligase synoviolin B</fullName>
    </submittedName>
</protein>
<keyword evidence="3" id="KW-1185">Reference proteome</keyword>
<name>A0A8J4YLE5_CHIOP</name>
<sequence>MAGMPTPPLGMMPPFFPFLPFNIPPPRPPPNFSAMTEDEVRRMEGSERQHVEARVRVLRNIQTLLDAAVVQMNQYASVVASLDMTTSEASTSRTCPSSPPTTEQTQPTPSGETDATTNTEASASPTPPDTTTTTAAESTPSTSGNKDVATEAEGMAESSETSEKPEAVSPLTPEEDEQAEEIRRRRLERFS</sequence>
<proteinExistence type="predicted"/>
<reference evidence="2" key="1">
    <citation type="submission" date="2020-07" db="EMBL/GenBank/DDBJ databases">
        <title>The High-quality genome of the commercially important snow crab, Chionoecetes opilio.</title>
        <authorList>
            <person name="Jeong J.-H."/>
            <person name="Ryu S."/>
        </authorList>
    </citation>
    <scope>NUCLEOTIDE SEQUENCE</scope>
    <source>
        <strain evidence="2">MADBK_172401_WGS</strain>
        <tissue evidence="2">Digestive gland</tissue>
    </source>
</reference>
<feature type="compositionally biased region" description="Low complexity" evidence="1">
    <location>
        <begin position="90"/>
        <end position="143"/>
    </location>
</feature>
<gene>
    <name evidence="2" type="primary">syvn1-b</name>
    <name evidence="2" type="ORF">GWK47_004582</name>
</gene>
<evidence type="ECO:0000313" key="2">
    <source>
        <dbReference type="EMBL" id="KAG0725694.1"/>
    </source>
</evidence>